<gene>
    <name evidence="8" type="ORF">EUTSA_v10007464mg</name>
</gene>
<dbReference type="Gramene" id="ESQ33477">
    <property type="protein sequence ID" value="ESQ33477"/>
    <property type="gene ID" value="EUTSA_v10007464mg"/>
</dbReference>
<evidence type="ECO:0000256" key="6">
    <source>
        <dbReference type="ARBA" id="ARBA00023136"/>
    </source>
</evidence>
<feature type="transmembrane region" description="Helical" evidence="7">
    <location>
        <begin position="187"/>
        <end position="206"/>
    </location>
</feature>
<dbReference type="OMA" id="KTMWVVA"/>
<keyword evidence="5 7" id="KW-1133">Transmembrane helix</keyword>
<evidence type="ECO:0000313" key="8">
    <source>
        <dbReference type="EMBL" id="ESQ33477.1"/>
    </source>
</evidence>
<dbReference type="PANTHER" id="PTHR11206">
    <property type="entry name" value="MULTIDRUG RESISTANCE PROTEIN"/>
    <property type="match status" value="1"/>
</dbReference>
<feature type="transmembrane region" description="Helical" evidence="7">
    <location>
        <begin position="39"/>
        <end position="60"/>
    </location>
</feature>
<dbReference type="CDD" id="cd13132">
    <property type="entry name" value="MATE_eukaryotic"/>
    <property type="match status" value="1"/>
</dbReference>
<dbReference type="AlphaFoldDB" id="V4KU08"/>
<dbReference type="OrthoDB" id="2126698at2759"/>
<dbReference type="GO" id="GO:0016020">
    <property type="term" value="C:membrane"/>
    <property type="evidence" value="ECO:0007669"/>
    <property type="project" value="UniProtKB-SubCell"/>
</dbReference>
<evidence type="ECO:0000256" key="1">
    <source>
        <dbReference type="ARBA" id="ARBA00004141"/>
    </source>
</evidence>
<feature type="transmembrane region" description="Helical" evidence="7">
    <location>
        <begin position="336"/>
        <end position="359"/>
    </location>
</feature>
<dbReference type="GO" id="GO:1990961">
    <property type="term" value="P:xenobiotic detoxification by transmembrane export across the plasma membrane"/>
    <property type="evidence" value="ECO:0007669"/>
    <property type="project" value="InterPro"/>
</dbReference>
<reference evidence="8 9" key="1">
    <citation type="journal article" date="2013" name="Front. Plant Sci.">
        <title>The Reference Genome of the Halophytic Plant Eutrema salsugineum.</title>
        <authorList>
            <person name="Yang R."/>
            <person name="Jarvis D.E."/>
            <person name="Chen H."/>
            <person name="Beilstein M.A."/>
            <person name="Grimwood J."/>
            <person name="Jenkins J."/>
            <person name="Shu S."/>
            <person name="Prochnik S."/>
            <person name="Xin M."/>
            <person name="Ma C."/>
            <person name="Schmutz J."/>
            <person name="Wing R.A."/>
            <person name="Mitchell-Olds T."/>
            <person name="Schumaker K.S."/>
            <person name="Wang X."/>
        </authorList>
    </citation>
    <scope>NUCLEOTIDE SEQUENCE [LARGE SCALE GENOMIC DNA]</scope>
</reference>
<comment type="subcellular location">
    <subcellularLocation>
        <location evidence="1">Membrane</location>
        <topology evidence="1">Multi-pass membrane protein</topology>
    </subcellularLocation>
</comment>
<dbReference type="KEGG" id="eus:EUTSA_v10007464mg"/>
<evidence type="ECO:0000256" key="2">
    <source>
        <dbReference type="ARBA" id="ARBA00010199"/>
    </source>
</evidence>
<dbReference type="InterPro" id="IPR002528">
    <property type="entry name" value="MATE_fam"/>
</dbReference>
<feature type="transmembrane region" description="Helical" evidence="7">
    <location>
        <begin position="212"/>
        <end position="235"/>
    </location>
</feature>
<evidence type="ECO:0000256" key="4">
    <source>
        <dbReference type="ARBA" id="ARBA00022692"/>
    </source>
</evidence>
<name>V4KU08_EUTSA</name>
<evidence type="ECO:0000256" key="3">
    <source>
        <dbReference type="ARBA" id="ARBA00022448"/>
    </source>
</evidence>
<comment type="similarity">
    <text evidence="2 7">Belongs to the multi antimicrobial extrusion (MATE) (TC 2.A.66.1) family.</text>
</comment>
<keyword evidence="4 7" id="KW-0812">Transmembrane</keyword>
<feature type="transmembrane region" description="Helical" evidence="7">
    <location>
        <begin position="440"/>
        <end position="460"/>
    </location>
</feature>
<feature type="transmembrane region" description="Helical" evidence="7">
    <location>
        <begin position="416"/>
        <end position="434"/>
    </location>
</feature>
<feature type="transmembrane region" description="Helical" evidence="7">
    <location>
        <begin position="383"/>
        <end position="404"/>
    </location>
</feature>
<dbReference type="Proteomes" id="UP000030689">
    <property type="component" value="Unassembled WGS sequence"/>
</dbReference>
<protein>
    <recommendedName>
        <fullName evidence="7">Protein DETOXIFICATION</fullName>
    </recommendedName>
    <alternativeName>
        <fullName evidence="7">Multidrug and toxic compound extrusion protein</fullName>
    </alternativeName>
</protein>
<keyword evidence="9" id="KW-1185">Reference proteome</keyword>
<keyword evidence="6 7" id="KW-0472">Membrane</keyword>
<feature type="transmembrane region" description="Helical" evidence="7">
    <location>
        <begin position="296"/>
        <end position="315"/>
    </location>
</feature>
<dbReference type="EMBL" id="KI517683">
    <property type="protein sequence ID" value="ESQ33477.1"/>
    <property type="molecule type" value="Genomic_DNA"/>
</dbReference>
<proteinExistence type="inferred from homology"/>
<evidence type="ECO:0000256" key="7">
    <source>
        <dbReference type="RuleBase" id="RU004914"/>
    </source>
</evidence>
<accession>V4KU08</accession>
<evidence type="ECO:0000313" key="9">
    <source>
        <dbReference type="Proteomes" id="UP000030689"/>
    </source>
</evidence>
<dbReference type="InterPro" id="IPR045069">
    <property type="entry name" value="MATE_euk"/>
</dbReference>
<sequence length="493" mass="53703">MARGGGELTAALLKKTAEKGVEEDELGLKEKVWIESKKLWVVAAPAIFTRFSTFGVSMISQGFIGHLGPIELAAYSITFTVLLRFSNGILLGMASALETLCGQAYGAKQNHMLGIYLQRSWIVLTGCTICLMPIYIFSGPILLALGQEERIVRVARIIALWVIGINFSFVPSFTCQMFLQAQSKNKIIAYVAAVSLGVHVFLSWLLMVHFDFGITGAMTSTLVAFWLPNIAQLLFVTCGGCKDTWRGFSMLAFKDLWPVFKLSLSSGGMLCLELWYNSILVLLTGNLKNAEVALDALAICININGLEMMIALGFLAAASVRVSNELGSGNSKGAKFATLTAVFTSLSIGIVLFFVFLFLRGRVSYIFTTSEAVAAEVADLSPLLAFSILLNSVQPVLSGVAVGAGWQGYVTYVNLACYYLVGIPSGVFLGYVVGLQVKGVWIGMLFGIFVQTCVLTIMTLRTDWDQQVSTSLRRLNRWVVPESRDVNHTSSEE</sequence>
<dbReference type="NCBIfam" id="TIGR00797">
    <property type="entry name" value="matE"/>
    <property type="match status" value="1"/>
</dbReference>
<keyword evidence="3" id="KW-0813">Transport</keyword>
<feature type="transmembrane region" description="Helical" evidence="7">
    <location>
        <begin position="121"/>
        <end position="145"/>
    </location>
</feature>
<organism evidence="8 9">
    <name type="scientific">Eutrema salsugineum</name>
    <name type="common">Saltwater cress</name>
    <name type="synonym">Sisymbrium salsugineum</name>
    <dbReference type="NCBI Taxonomy" id="72664"/>
    <lineage>
        <taxon>Eukaryota</taxon>
        <taxon>Viridiplantae</taxon>
        <taxon>Streptophyta</taxon>
        <taxon>Embryophyta</taxon>
        <taxon>Tracheophyta</taxon>
        <taxon>Spermatophyta</taxon>
        <taxon>Magnoliopsida</taxon>
        <taxon>eudicotyledons</taxon>
        <taxon>Gunneridae</taxon>
        <taxon>Pentapetalae</taxon>
        <taxon>rosids</taxon>
        <taxon>malvids</taxon>
        <taxon>Brassicales</taxon>
        <taxon>Brassicaceae</taxon>
        <taxon>Eutremeae</taxon>
        <taxon>Eutrema</taxon>
    </lineage>
</organism>
<feature type="transmembrane region" description="Helical" evidence="7">
    <location>
        <begin position="157"/>
        <end position="175"/>
    </location>
</feature>
<evidence type="ECO:0000256" key="5">
    <source>
        <dbReference type="ARBA" id="ARBA00022989"/>
    </source>
</evidence>
<feature type="transmembrane region" description="Helical" evidence="7">
    <location>
        <begin position="72"/>
        <end position="100"/>
    </location>
</feature>
<dbReference type="Pfam" id="PF01554">
    <property type="entry name" value="MatE"/>
    <property type="match status" value="2"/>
</dbReference>
<dbReference type="GO" id="GO:0042910">
    <property type="term" value="F:xenobiotic transmembrane transporter activity"/>
    <property type="evidence" value="ECO:0007669"/>
    <property type="project" value="InterPro"/>
</dbReference>
<dbReference type="eggNOG" id="KOG1347">
    <property type="taxonomic scope" value="Eukaryota"/>
</dbReference>
<dbReference type="GO" id="GO:0015297">
    <property type="term" value="F:antiporter activity"/>
    <property type="evidence" value="ECO:0007669"/>
    <property type="project" value="InterPro"/>
</dbReference>